<feature type="domain" description="Tf2-1-like SH3-like" evidence="1">
    <location>
        <begin position="3"/>
        <end position="51"/>
    </location>
</feature>
<dbReference type="Pfam" id="PF24626">
    <property type="entry name" value="SH3_Tf2-1"/>
    <property type="match status" value="1"/>
</dbReference>
<dbReference type="SUPFAM" id="SSF54160">
    <property type="entry name" value="Chromo domain-like"/>
    <property type="match status" value="1"/>
</dbReference>
<proteinExistence type="predicted"/>
<sequence>MRFGKKGKLSPRYIGPFEILERIGEVGYRFALPPNLSYLHNVFHVSLLQKYMANPSHVLRVERIQMHKDLSYDEQPVEIMDYKKQILRTKTIPLVKVLWRNHGVEEATWELEETMTQEYPHPFKYAV</sequence>
<accession>A0A1Q3CXL2</accession>
<dbReference type="EMBL" id="BDDD01004721">
    <property type="protein sequence ID" value="GAV88211.1"/>
    <property type="molecule type" value="Genomic_DNA"/>
</dbReference>
<dbReference type="PANTHER" id="PTHR46148">
    <property type="entry name" value="CHROMO DOMAIN-CONTAINING PROTEIN"/>
    <property type="match status" value="1"/>
</dbReference>
<dbReference type="EMBL" id="BDDD01003371">
    <property type="protein sequence ID" value="GAV84808.1"/>
    <property type="molecule type" value="Genomic_DNA"/>
</dbReference>
<dbReference type="InterPro" id="IPR016197">
    <property type="entry name" value="Chromo-like_dom_sf"/>
</dbReference>
<dbReference type="PANTHER" id="PTHR46148:SF57">
    <property type="entry name" value="OS12G0499874 PROTEIN"/>
    <property type="match status" value="1"/>
</dbReference>
<dbReference type="AlphaFoldDB" id="A0A1Q3CXL2"/>
<protein>
    <submittedName>
        <fullName evidence="2">Chromo domain-containing protein</fullName>
    </submittedName>
</protein>
<evidence type="ECO:0000313" key="3">
    <source>
        <dbReference type="EMBL" id="GAV88211.1"/>
    </source>
</evidence>
<evidence type="ECO:0000313" key="4">
    <source>
        <dbReference type="Proteomes" id="UP000187406"/>
    </source>
</evidence>
<evidence type="ECO:0000313" key="2">
    <source>
        <dbReference type="EMBL" id="GAV84808.1"/>
    </source>
</evidence>
<organism evidence="2 4">
    <name type="scientific">Cephalotus follicularis</name>
    <name type="common">Albany pitcher plant</name>
    <dbReference type="NCBI Taxonomy" id="3775"/>
    <lineage>
        <taxon>Eukaryota</taxon>
        <taxon>Viridiplantae</taxon>
        <taxon>Streptophyta</taxon>
        <taxon>Embryophyta</taxon>
        <taxon>Tracheophyta</taxon>
        <taxon>Spermatophyta</taxon>
        <taxon>Magnoliopsida</taxon>
        <taxon>eudicotyledons</taxon>
        <taxon>Gunneridae</taxon>
        <taxon>Pentapetalae</taxon>
        <taxon>rosids</taxon>
        <taxon>fabids</taxon>
        <taxon>Oxalidales</taxon>
        <taxon>Cephalotaceae</taxon>
        <taxon>Cephalotus</taxon>
    </lineage>
</organism>
<reference evidence="4" key="1">
    <citation type="submission" date="2016-04" db="EMBL/GenBank/DDBJ databases">
        <title>Cephalotus genome sequencing.</title>
        <authorList>
            <person name="Fukushima K."/>
            <person name="Hasebe M."/>
            <person name="Fang X."/>
        </authorList>
    </citation>
    <scope>NUCLEOTIDE SEQUENCE [LARGE SCALE GENOMIC DNA]</scope>
    <source>
        <strain evidence="4">cv. St1</strain>
    </source>
</reference>
<evidence type="ECO:0000259" key="1">
    <source>
        <dbReference type="Pfam" id="PF24626"/>
    </source>
</evidence>
<keyword evidence="4" id="KW-1185">Reference proteome</keyword>
<dbReference type="InterPro" id="IPR056924">
    <property type="entry name" value="SH3_Tf2-1"/>
</dbReference>
<dbReference type="Proteomes" id="UP000187406">
    <property type="component" value="Unassembled WGS sequence"/>
</dbReference>
<name>A0A1Q3CXL2_CEPFO</name>
<reference evidence="2" key="2">
    <citation type="journal article" date="2017" name="Nat. Ecol. Evol.">
        <title>Genome of the pitcher plant Cephalotus reveals genetic changes associated with carnivory.</title>
        <authorList>
            <person name="Fukushima K."/>
            <person name="Fang X."/>
            <person name="Alvarez-Ponce D."/>
            <person name="Cai H."/>
            <person name="Carretero-Paulet L."/>
            <person name="Chen C."/>
            <person name="Chang T."/>
            <person name="Farr K.M."/>
            <person name="Fujita T."/>
            <person name="Hiwatashi Y."/>
            <person name="Hoshi Y."/>
            <person name="Imai T."/>
            <person name="Kasahara M."/>
            <person name="Librado P."/>
            <person name="Mao L."/>
            <person name="Mori H."/>
            <person name="Nishiyama T."/>
            <person name="Nozawa M."/>
            <person name="Palfalvi G."/>
            <person name="Pollard S.T."/>
            <person name="Rozas J."/>
            <person name="Sanchez-Gracia A."/>
            <person name="Sankoff D."/>
            <person name="Shibata T.F."/>
            <person name="Shigenobu S."/>
            <person name="Sumikawa N."/>
            <person name="Uzawa T."/>
            <person name="Xie M."/>
            <person name="Zheng C."/>
            <person name="Pollock D.D."/>
            <person name="Albert V.A."/>
            <person name="Li S."/>
            <person name="Hasebe M."/>
        </authorList>
    </citation>
    <scope>NUCLEOTIDE SEQUENCE</scope>
    <source>
        <strain evidence="2">St1</strain>
    </source>
</reference>
<comment type="caution">
    <text evidence="2">The sequence shown here is derived from an EMBL/GenBank/DDBJ whole genome shotgun (WGS) entry which is preliminary data.</text>
</comment>
<gene>
    <name evidence="2" type="ORF">CFOL_v3_28250</name>
    <name evidence="3" type="ORF">CFOL_v3_31634</name>
</gene>